<feature type="domain" description="STAS" evidence="4">
    <location>
        <begin position="177"/>
        <end position="288"/>
    </location>
</feature>
<dbReference type="InterPro" id="IPR002645">
    <property type="entry name" value="STAS_dom"/>
</dbReference>
<dbReference type="PANTHER" id="PTHR33745">
    <property type="entry name" value="RSBT ANTAGONIST PROTEIN RSBS-RELATED"/>
    <property type="match status" value="1"/>
</dbReference>
<keyword evidence="6" id="KW-1185">Reference proteome</keyword>
<dbReference type="PANTHER" id="PTHR33745:SF3">
    <property type="entry name" value="RSBT CO-ANTAGONIST PROTEIN RSBRC"/>
    <property type="match status" value="1"/>
</dbReference>
<dbReference type="Proteomes" id="UP001374803">
    <property type="component" value="Chromosome"/>
</dbReference>
<dbReference type="EMBL" id="CP089983">
    <property type="protein sequence ID" value="WXB02903.1"/>
    <property type="molecule type" value="Genomic_DNA"/>
</dbReference>
<evidence type="ECO:0000259" key="4">
    <source>
        <dbReference type="PROSITE" id="PS50801"/>
    </source>
</evidence>
<feature type="coiled-coil region" evidence="2">
    <location>
        <begin position="9"/>
        <end position="36"/>
    </location>
</feature>
<dbReference type="Pfam" id="PF08448">
    <property type="entry name" value="PAS_4"/>
    <property type="match status" value="1"/>
</dbReference>
<dbReference type="PROSITE" id="PS50112">
    <property type="entry name" value="PAS"/>
    <property type="match status" value="1"/>
</dbReference>
<evidence type="ECO:0000256" key="2">
    <source>
        <dbReference type="SAM" id="Coils"/>
    </source>
</evidence>
<dbReference type="Gene3D" id="3.30.750.24">
    <property type="entry name" value="STAS domain"/>
    <property type="match status" value="1"/>
</dbReference>
<dbReference type="InterPro" id="IPR035965">
    <property type="entry name" value="PAS-like_dom_sf"/>
</dbReference>
<dbReference type="SMART" id="SM00091">
    <property type="entry name" value="PAS"/>
    <property type="match status" value="1"/>
</dbReference>
<dbReference type="PROSITE" id="PS50801">
    <property type="entry name" value="STAS"/>
    <property type="match status" value="1"/>
</dbReference>
<keyword evidence="2" id="KW-0175">Coiled coil</keyword>
<sequence length="294" mass="32394">MDHSSDSEEARLRRRIADLEERLRERDAEIERLGRTDLSASERELLAIFRAMTDVVLVLDREGRYIKVAPTAPDLLYAPSVDLVGRTIREAIGPEAEAQFLPPILRALETRQVVYLEEYALPIAGRNIWFSGSVSPMTEDSVVFVARDITDRKEAIEQRIRQEELIRAQSQMLAQLSSPLIPITDFIVVMPLIGALDEARVHRITESLLTGIIDQRARVAIVDVTGVTEVTASLAEMIVRAAHATRLLGAEVILSGIRPNVAKALVEIGADLGDIACHTNLKNAIAAAMAEFSG</sequence>
<protein>
    <submittedName>
        <fullName evidence="5">PAS domain-containing protein</fullName>
    </submittedName>
</protein>
<dbReference type="InterPro" id="IPR051932">
    <property type="entry name" value="Bact_StressResp_Reg"/>
</dbReference>
<dbReference type="CDD" id="cd07041">
    <property type="entry name" value="STAS_RsbR_RsbS_like"/>
    <property type="match status" value="1"/>
</dbReference>
<dbReference type="RefSeq" id="WP_394832528.1">
    <property type="nucleotide sequence ID" value="NZ_CP089929.1"/>
</dbReference>
<dbReference type="CDD" id="cd00130">
    <property type="entry name" value="PAS"/>
    <property type="match status" value="1"/>
</dbReference>
<proteinExistence type="predicted"/>
<dbReference type="SUPFAM" id="SSF55785">
    <property type="entry name" value="PYP-like sensor domain (PAS domain)"/>
    <property type="match status" value="1"/>
</dbReference>
<dbReference type="SUPFAM" id="SSF52091">
    <property type="entry name" value="SpoIIaa-like"/>
    <property type="match status" value="1"/>
</dbReference>
<accession>A0ABZ2KW33</accession>
<dbReference type="InterPro" id="IPR000014">
    <property type="entry name" value="PAS"/>
</dbReference>
<dbReference type="Pfam" id="PF01740">
    <property type="entry name" value="STAS"/>
    <property type="match status" value="1"/>
</dbReference>
<dbReference type="NCBIfam" id="TIGR00229">
    <property type="entry name" value="sensory_box"/>
    <property type="match status" value="1"/>
</dbReference>
<evidence type="ECO:0000256" key="1">
    <source>
        <dbReference type="ARBA" id="ARBA00022553"/>
    </source>
</evidence>
<reference evidence="5" key="1">
    <citation type="submission" date="2021-12" db="EMBL/GenBank/DDBJ databases">
        <title>Discovery of the Pendulisporaceae a myxobacterial family with distinct sporulation behavior and unique specialized metabolism.</title>
        <authorList>
            <person name="Garcia R."/>
            <person name="Popoff A."/>
            <person name="Bader C.D."/>
            <person name="Loehr J."/>
            <person name="Walesch S."/>
            <person name="Walt C."/>
            <person name="Boldt J."/>
            <person name="Bunk B."/>
            <person name="Haeckl F.J.F.P.J."/>
            <person name="Gunesch A.P."/>
            <person name="Birkelbach J."/>
            <person name="Nuebel U."/>
            <person name="Pietschmann T."/>
            <person name="Bach T."/>
            <person name="Mueller R."/>
        </authorList>
    </citation>
    <scope>NUCLEOTIDE SEQUENCE</scope>
    <source>
        <strain evidence="5">MSr11367</strain>
    </source>
</reference>
<evidence type="ECO:0000313" key="5">
    <source>
        <dbReference type="EMBL" id="WXB02903.1"/>
    </source>
</evidence>
<dbReference type="Gene3D" id="3.30.450.20">
    <property type="entry name" value="PAS domain"/>
    <property type="match status" value="1"/>
</dbReference>
<feature type="domain" description="PAS" evidence="3">
    <location>
        <begin position="41"/>
        <end position="111"/>
    </location>
</feature>
<dbReference type="InterPro" id="IPR013656">
    <property type="entry name" value="PAS_4"/>
</dbReference>
<organism evidence="5 6">
    <name type="scientific">Pendulispora rubella</name>
    <dbReference type="NCBI Taxonomy" id="2741070"/>
    <lineage>
        <taxon>Bacteria</taxon>
        <taxon>Pseudomonadati</taxon>
        <taxon>Myxococcota</taxon>
        <taxon>Myxococcia</taxon>
        <taxon>Myxococcales</taxon>
        <taxon>Sorangiineae</taxon>
        <taxon>Pendulisporaceae</taxon>
        <taxon>Pendulispora</taxon>
    </lineage>
</organism>
<gene>
    <name evidence="5" type="ORF">LVJ94_39100</name>
</gene>
<evidence type="ECO:0000259" key="3">
    <source>
        <dbReference type="PROSITE" id="PS50112"/>
    </source>
</evidence>
<keyword evidence="1" id="KW-0597">Phosphoprotein</keyword>
<dbReference type="InterPro" id="IPR036513">
    <property type="entry name" value="STAS_dom_sf"/>
</dbReference>
<evidence type="ECO:0000313" key="6">
    <source>
        <dbReference type="Proteomes" id="UP001374803"/>
    </source>
</evidence>
<name>A0ABZ2KW33_9BACT</name>